<sequence>MTVSTGSTGSSTASLIRLSVTAGTRRADLGLPGGIPVAELVPELARELGQLDPGTASRGFRLVRHDGMPVEPDRSLAAQGIEDGFVLSLEPAGDPVELKVYDDVVEAVADLVESSFAPWTPENSARTALGAAVALFTAGVVALFTARTTGLLVVGVAGAVAVLLVVAAAVLSHARRQPMSGAALALVACLYAAVAGFAVPADGSVWAEPLLFAGATTTLIGALGLAVVRDHRPAVAVGPTTGLVMAVAGALVAYAGLPVGGVAAFVLAVAVIAGNLIPWFSVSSSRLTTHPPRTESEIFADAPAVDSRAVRRQVVAGHDLLLGLSVSAGLVSLLAAPFVAAAGWVGTVLGAVGFSAVLLRTRHSRTRATVLVAMVVGILGLAVVGVSAALSHPDWRPLMGVALAAAAAVVVGLALVAPRARVRLGRVADAVDGVCLVAVLPLAALAAHVF</sequence>
<feature type="domain" description="EccD-like transmembrane" evidence="8">
    <location>
        <begin position="126"/>
        <end position="450"/>
    </location>
</feature>
<feature type="transmembrane region" description="Helical" evidence="7">
    <location>
        <begin position="152"/>
        <end position="172"/>
    </location>
</feature>
<keyword evidence="10" id="KW-1185">Reference proteome</keyword>
<feature type="transmembrane region" description="Helical" evidence="7">
    <location>
        <begin position="179"/>
        <end position="198"/>
    </location>
</feature>
<dbReference type="EMBL" id="BAABLO010000013">
    <property type="protein sequence ID" value="GAA4732648.1"/>
    <property type="molecule type" value="Genomic_DNA"/>
</dbReference>
<gene>
    <name evidence="9" type="ORF">GCM10025782_34920</name>
</gene>
<proteinExistence type="inferred from homology"/>
<keyword evidence="3" id="KW-1003">Cell membrane</keyword>
<accession>A0ABP8YNU6</accession>
<feature type="transmembrane region" description="Helical" evidence="7">
    <location>
        <begin position="371"/>
        <end position="392"/>
    </location>
</feature>
<evidence type="ECO:0000256" key="7">
    <source>
        <dbReference type="SAM" id="Phobius"/>
    </source>
</evidence>
<evidence type="ECO:0000256" key="2">
    <source>
        <dbReference type="ARBA" id="ARBA00006162"/>
    </source>
</evidence>
<protein>
    <recommendedName>
        <fullName evidence="8">EccD-like transmembrane domain-containing protein</fullName>
    </recommendedName>
</protein>
<dbReference type="RefSeq" id="WP_345505147.1">
    <property type="nucleotide sequence ID" value="NZ_BAABLO010000013.1"/>
</dbReference>
<reference evidence="10" key="1">
    <citation type="journal article" date="2019" name="Int. J. Syst. Evol. Microbiol.">
        <title>The Global Catalogue of Microorganisms (GCM) 10K type strain sequencing project: providing services to taxonomists for standard genome sequencing and annotation.</title>
        <authorList>
            <consortium name="The Broad Institute Genomics Platform"/>
            <consortium name="The Broad Institute Genome Sequencing Center for Infectious Disease"/>
            <person name="Wu L."/>
            <person name="Ma J."/>
        </authorList>
    </citation>
    <scope>NUCLEOTIDE SEQUENCE [LARGE SCALE GENOMIC DNA]</scope>
    <source>
        <strain evidence="10">JCM 18961</strain>
    </source>
</reference>
<dbReference type="InterPro" id="IPR044049">
    <property type="entry name" value="EccD_transm"/>
</dbReference>
<feature type="transmembrane region" description="Helical" evidence="7">
    <location>
        <begin position="314"/>
        <end position="335"/>
    </location>
</feature>
<evidence type="ECO:0000256" key="4">
    <source>
        <dbReference type="ARBA" id="ARBA00022692"/>
    </source>
</evidence>
<evidence type="ECO:0000256" key="3">
    <source>
        <dbReference type="ARBA" id="ARBA00022475"/>
    </source>
</evidence>
<dbReference type="NCBIfam" id="TIGR03920">
    <property type="entry name" value="T7SS_EccD"/>
    <property type="match status" value="1"/>
</dbReference>
<evidence type="ECO:0000313" key="10">
    <source>
        <dbReference type="Proteomes" id="UP001500556"/>
    </source>
</evidence>
<evidence type="ECO:0000256" key="1">
    <source>
        <dbReference type="ARBA" id="ARBA00004651"/>
    </source>
</evidence>
<dbReference type="InterPro" id="IPR024962">
    <property type="entry name" value="YukD-like"/>
</dbReference>
<feature type="transmembrane region" description="Helical" evidence="7">
    <location>
        <begin position="210"/>
        <end position="228"/>
    </location>
</feature>
<evidence type="ECO:0000256" key="6">
    <source>
        <dbReference type="ARBA" id="ARBA00023136"/>
    </source>
</evidence>
<feature type="transmembrane region" description="Helical" evidence="7">
    <location>
        <begin position="235"/>
        <end position="256"/>
    </location>
</feature>
<feature type="transmembrane region" description="Helical" evidence="7">
    <location>
        <begin position="341"/>
        <end position="359"/>
    </location>
</feature>
<evidence type="ECO:0000259" key="8">
    <source>
        <dbReference type="Pfam" id="PF19053"/>
    </source>
</evidence>
<dbReference type="Pfam" id="PF19053">
    <property type="entry name" value="EccD"/>
    <property type="match status" value="1"/>
</dbReference>
<comment type="subcellular location">
    <subcellularLocation>
        <location evidence="1">Cell membrane</location>
        <topology evidence="1">Multi-pass membrane protein</topology>
    </subcellularLocation>
</comment>
<dbReference type="Pfam" id="PF08817">
    <property type="entry name" value="YukD"/>
    <property type="match status" value="1"/>
</dbReference>
<dbReference type="Proteomes" id="UP001500556">
    <property type="component" value="Unassembled WGS sequence"/>
</dbReference>
<feature type="transmembrane region" description="Helical" evidence="7">
    <location>
        <begin position="398"/>
        <end position="418"/>
    </location>
</feature>
<feature type="transmembrane region" description="Helical" evidence="7">
    <location>
        <begin position="128"/>
        <end position="146"/>
    </location>
</feature>
<feature type="transmembrane region" description="Helical" evidence="7">
    <location>
        <begin position="430"/>
        <end position="449"/>
    </location>
</feature>
<dbReference type="Gene3D" id="3.10.20.90">
    <property type="entry name" value="Phosphatidylinositol 3-kinase Catalytic Subunit, Chain A, domain 1"/>
    <property type="match status" value="1"/>
</dbReference>
<evidence type="ECO:0000313" key="9">
    <source>
        <dbReference type="EMBL" id="GAA4732648.1"/>
    </source>
</evidence>
<comment type="similarity">
    <text evidence="2">Belongs to the EccD/Snm4 family.</text>
</comment>
<comment type="caution">
    <text evidence="9">The sequence shown here is derived from an EMBL/GenBank/DDBJ whole genome shotgun (WGS) entry which is preliminary data.</text>
</comment>
<keyword evidence="6 7" id="KW-0472">Membrane</keyword>
<feature type="transmembrane region" description="Helical" evidence="7">
    <location>
        <begin position="262"/>
        <end position="282"/>
    </location>
</feature>
<keyword evidence="4 7" id="KW-0812">Transmembrane</keyword>
<name>A0ABP8YNU6_9MICO</name>
<dbReference type="InterPro" id="IPR006707">
    <property type="entry name" value="T7SS_EccD"/>
</dbReference>
<keyword evidence="5 7" id="KW-1133">Transmembrane helix</keyword>
<evidence type="ECO:0000256" key="5">
    <source>
        <dbReference type="ARBA" id="ARBA00022989"/>
    </source>
</evidence>
<organism evidence="9 10">
    <name type="scientific">Pedococcus ginsenosidimutans</name>
    <dbReference type="NCBI Taxonomy" id="490570"/>
    <lineage>
        <taxon>Bacteria</taxon>
        <taxon>Bacillati</taxon>
        <taxon>Actinomycetota</taxon>
        <taxon>Actinomycetes</taxon>
        <taxon>Micrococcales</taxon>
        <taxon>Intrasporangiaceae</taxon>
        <taxon>Pedococcus</taxon>
    </lineage>
</organism>
<dbReference type="PIRSF" id="PIRSF017804">
    <property type="entry name" value="Secretion_EccD1"/>
    <property type="match status" value="1"/>
</dbReference>